<reference evidence="3" key="1">
    <citation type="submission" date="2018-11" db="EMBL/GenBank/DDBJ databases">
        <title>Complete Plastid Genome of Cyanidioschyzon merolae Isolate 5508.</title>
        <authorList>
            <person name="Bi G."/>
        </authorList>
    </citation>
    <scope>NUCLEOTIDE SEQUENCE</scope>
    <source>
        <strain evidence="3">5508</strain>
    </source>
</reference>
<keyword evidence="1" id="KW-0812">Transmembrane</keyword>
<dbReference type="Pfam" id="PF02470">
    <property type="entry name" value="MlaD"/>
    <property type="match status" value="1"/>
</dbReference>
<dbReference type="PANTHER" id="PTHR34675:SF1">
    <property type="entry name" value="PROTEIN TRIGALACTOSYLDIACYLGLYCEROL 2, CHLOROPLASTIC"/>
    <property type="match status" value="1"/>
</dbReference>
<dbReference type="EMBL" id="MK231135">
    <property type="protein sequence ID" value="QFV17258.1"/>
    <property type="molecule type" value="Genomic_DNA"/>
</dbReference>
<keyword evidence="3" id="KW-0934">Plastid</keyword>
<evidence type="ECO:0000256" key="1">
    <source>
        <dbReference type="SAM" id="Phobius"/>
    </source>
</evidence>
<sequence>MRTSKRYEFETYLGWIMLFGIGLIISFATWLIAPSSKTYCIYFQLIDATGVKKGTAVKYRGTPVGEVVAVKDMVAKAKMYVKLPKSCFVEANQTGLLNETVIDISPLVISPQLLAPKLEDEQLEEDSILTAYKGVHYDDLVRATTRVAQRLDDPKLFEQASELMCSLTNLSDEMLALIRIWKHIFMNGKNHFN</sequence>
<keyword evidence="1" id="KW-0472">Membrane</keyword>
<name>A0A5P9RUZ0_CYAME</name>
<protein>
    <recommendedName>
        <fullName evidence="2">Mce/MlaD domain-containing protein</fullName>
    </recommendedName>
</protein>
<dbReference type="PANTHER" id="PTHR34675">
    <property type="entry name" value="PROTEIN TRIGALACTOSYLDIACYLGLYCEROL 2, CHLOROPLASTIC"/>
    <property type="match status" value="1"/>
</dbReference>
<dbReference type="AlphaFoldDB" id="A0A5P9RUZ0"/>
<feature type="domain" description="Mce/MlaD" evidence="2">
    <location>
        <begin position="38"/>
        <end position="106"/>
    </location>
</feature>
<evidence type="ECO:0000313" key="3">
    <source>
        <dbReference type="EMBL" id="QFV17091.1"/>
    </source>
</evidence>
<keyword evidence="3" id="KW-0150">Chloroplast</keyword>
<dbReference type="OMA" id="WINIQNI"/>
<organism evidence="3">
    <name type="scientific">Cyanidioschyzon merolae</name>
    <name type="common">Red alga</name>
    <dbReference type="NCBI Taxonomy" id="45157"/>
    <lineage>
        <taxon>Eukaryota</taxon>
        <taxon>Rhodophyta</taxon>
        <taxon>Bangiophyceae</taxon>
        <taxon>Cyanidiales</taxon>
        <taxon>Cyanidiaceae</taxon>
        <taxon>Cyanidioschyzon</taxon>
    </lineage>
</organism>
<dbReference type="InterPro" id="IPR039342">
    <property type="entry name" value="TGD2-like"/>
</dbReference>
<feature type="transmembrane region" description="Helical" evidence="1">
    <location>
        <begin position="12"/>
        <end position="33"/>
    </location>
</feature>
<evidence type="ECO:0000259" key="2">
    <source>
        <dbReference type="Pfam" id="PF02470"/>
    </source>
</evidence>
<keyword evidence="1" id="KW-1133">Transmembrane helix</keyword>
<gene>
    <name evidence="3" type="primary">ycf22</name>
</gene>
<proteinExistence type="predicted"/>
<evidence type="ECO:0000313" key="4">
    <source>
        <dbReference type="EMBL" id="QFV17258.1"/>
    </source>
</evidence>
<dbReference type="InterPro" id="IPR003399">
    <property type="entry name" value="Mce/MlaD"/>
</dbReference>
<dbReference type="EMBL" id="MK231134">
    <property type="protein sequence ID" value="QFV17091.1"/>
    <property type="molecule type" value="Genomic_DNA"/>
</dbReference>
<accession>A0A5P9RUZ0</accession>
<reference evidence="4" key="2">
    <citation type="submission" date="2018-11" db="EMBL/GenBank/DDBJ databases">
        <title>Complete Plastid Genome of Cyanidioschyzon merolae Isolate 5578.</title>
        <authorList>
            <person name="Bi G."/>
        </authorList>
    </citation>
    <scope>NUCLEOTIDE SEQUENCE</scope>
</reference>
<geneLocation type="chloroplast" evidence="3"/>